<evidence type="ECO:0000256" key="1">
    <source>
        <dbReference type="ARBA" id="ARBA00023122"/>
    </source>
</evidence>
<dbReference type="InterPro" id="IPR046342">
    <property type="entry name" value="CBS_dom_sf"/>
</dbReference>
<gene>
    <name evidence="4" type="ORF">ATY89_00660</name>
    <name evidence="5" type="ORF">ATZ20_03700</name>
</gene>
<evidence type="ECO:0000259" key="3">
    <source>
        <dbReference type="PROSITE" id="PS51371"/>
    </source>
</evidence>
<dbReference type="Gene3D" id="3.10.580.10">
    <property type="entry name" value="CBS-domain"/>
    <property type="match status" value="1"/>
</dbReference>
<accession>A0A0U3FLF0</accession>
<dbReference type="AlphaFoldDB" id="A0A0U3FLF0"/>
<reference evidence="6 7" key="1">
    <citation type="submission" date="2015-12" db="EMBL/GenBank/DDBJ databases">
        <title>A stable core within a dynamic pangenome in Sulfolobus acidocaldarius.</title>
        <authorList>
            <person name="Anderson R."/>
            <person name="Kouris A."/>
            <person name="Seward C."/>
            <person name="Campbell K."/>
            <person name="Whitaker R."/>
        </authorList>
    </citation>
    <scope>NUCLEOTIDE SEQUENCE [LARGE SCALE GENOMIC DNA]</scope>
    <source>
        <strain evidence="4 7">GG12-C01-09</strain>
        <strain evidence="5 6">NG05B_CO5_07</strain>
    </source>
</reference>
<dbReference type="PANTHER" id="PTHR43080:SF2">
    <property type="entry name" value="CBS DOMAIN-CONTAINING PROTEIN"/>
    <property type="match status" value="1"/>
</dbReference>
<dbReference type="CDD" id="cd09836">
    <property type="entry name" value="CBS_pair_arch"/>
    <property type="match status" value="1"/>
</dbReference>
<dbReference type="STRING" id="1435377.SUSAZ_05555"/>
<dbReference type="InterPro" id="IPR000644">
    <property type="entry name" value="CBS_dom"/>
</dbReference>
<dbReference type="InterPro" id="IPR051257">
    <property type="entry name" value="Diverse_CBS-Domain"/>
</dbReference>
<evidence type="ECO:0000313" key="7">
    <source>
        <dbReference type="Proteomes" id="UP000065473"/>
    </source>
</evidence>
<proteinExistence type="predicted"/>
<evidence type="ECO:0000313" key="5">
    <source>
        <dbReference type="EMBL" id="ALU31336.1"/>
    </source>
</evidence>
<feature type="domain" description="CBS" evidence="3">
    <location>
        <begin position="9"/>
        <end position="66"/>
    </location>
</feature>
<dbReference type="SMART" id="SM00116">
    <property type="entry name" value="CBS"/>
    <property type="match status" value="2"/>
</dbReference>
<dbReference type="SUPFAM" id="SSF54631">
    <property type="entry name" value="CBS-domain pair"/>
    <property type="match status" value="1"/>
</dbReference>
<dbReference type="EMBL" id="CP013695">
    <property type="protein sequence ID" value="ALU31336.1"/>
    <property type="molecule type" value="Genomic_DNA"/>
</dbReference>
<feature type="domain" description="CBS" evidence="3">
    <location>
        <begin position="72"/>
        <end position="127"/>
    </location>
</feature>
<dbReference type="PaxDb" id="1435377-SUSAZ_05555"/>
<name>A0A0U3FLF0_9CREN</name>
<dbReference type="PANTHER" id="PTHR43080">
    <property type="entry name" value="CBS DOMAIN-CONTAINING PROTEIN CBSX3, MITOCHONDRIAL"/>
    <property type="match status" value="1"/>
</dbReference>
<dbReference type="PROSITE" id="PS51371">
    <property type="entry name" value="CBS"/>
    <property type="match status" value="2"/>
</dbReference>
<evidence type="ECO:0000256" key="2">
    <source>
        <dbReference type="PROSITE-ProRule" id="PRU00703"/>
    </source>
</evidence>
<sequence>MLSELKTYISKPVLVVRENDSLLRATREMRNHNIGALVVVNENEEVVGIITERDVVKAFADGNFDATVGDYMSREVKGVKIGTDIYTALKTMVDNGFRHLPVVEGDKVHGIVSIRDLVKALVDLDNLSNMRIEASDLNSCPVCGLEIDEFGYCGCGAGSD</sequence>
<dbReference type="EMBL" id="CP013694">
    <property type="protein sequence ID" value="ALU28622.1"/>
    <property type="molecule type" value="Genomic_DNA"/>
</dbReference>
<dbReference type="GeneID" id="14551672"/>
<dbReference type="Proteomes" id="UP000065473">
    <property type="component" value="Chromosome"/>
</dbReference>
<evidence type="ECO:0000313" key="6">
    <source>
        <dbReference type="Proteomes" id="UP000060043"/>
    </source>
</evidence>
<organism evidence="4 7">
    <name type="scientific">Sulfolobus acidocaldarius</name>
    <dbReference type="NCBI Taxonomy" id="2285"/>
    <lineage>
        <taxon>Archaea</taxon>
        <taxon>Thermoproteota</taxon>
        <taxon>Thermoprotei</taxon>
        <taxon>Sulfolobales</taxon>
        <taxon>Sulfolobaceae</taxon>
        <taxon>Sulfolobus</taxon>
    </lineage>
</organism>
<dbReference type="Pfam" id="PF00571">
    <property type="entry name" value="CBS"/>
    <property type="match status" value="2"/>
</dbReference>
<evidence type="ECO:0000313" key="4">
    <source>
        <dbReference type="EMBL" id="ALU28622.1"/>
    </source>
</evidence>
<dbReference type="RefSeq" id="WP_011278016.1">
    <property type="nucleotide sequence ID" value="NZ_BHWZ01000002.1"/>
</dbReference>
<keyword evidence="1 2" id="KW-0129">CBS domain</keyword>
<dbReference type="OrthoDB" id="8919at2157"/>
<dbReference type="Proteomes" id="UP000060043">
    <property type="component" value="Chromosome"/>
</dbReference>
<protein>
    <recommendedName>
        <fullName evidence="3">CBS domain-containing protein</fullName>
    </recommendedName>
</protein>